<keyword evidence="8" id="KW-0807">Transducer</keyword>
<reference evidence="10" key="1">
    <citation type="submission" date="2022-01" db="EMBL/GenBank/DDBJ databases">
        <authorList>
            <person name="King R."/>
        </authorList>
    </citation>
    <scope>NUCLEOTIDE SEQUENCE</scope>
</reference>
<evidence type="ECO:0000256" key="2">
    <source>
        <dbReference type="ARBA" id="ARBA00010663"/>
    </source>
</evidence>
<dbReference type="InterPro" id="IPR017452">
    <property type="entry name" value="GPCR_Rhodpsn_7TM"/>
</dbReference>
<evidence type="ECO:0000256" key="6">
    <source>
        <dbReference type="ARBA" id="ARBA00023136"/>
    </source>
</evidence>
<gene>
    <name evidence="10" type="ORF">NEZAVI_LOCUS9611</name>
</gene>
<keyword evidence="7" id="KW-0675">Receptor</keyword>
<evidence type="ECO:0000256" key="8">
    <source>
        <dbReference type="ARBA" id="ARBA00023224"/>
    </source>
</evidence>
<evidence type="ECO:0000256" key="3">
    <source>
        <dbReference type="ARBA" id="ARBA00022692"/>
    </source>
</evidence>
<dbReference type="Pfam" id="PF00001">
    <property type="entry name" value="7tm_1"/>
    <property type="match status" value="1"/>
</dbReference>
<sequence length="71" mass="8043">MAIVRPLKHRMSRRKALLALLAIWMASGLLALPCLLYSTTRTRRYSNGQSSVFCMMQWPDGAYPTSTSEHV</sequence>
<evidence type="ECO:0000313" key="11">
    <source>
        <dbReference type="Proteomes" id="UP001152798"/>
    </source>
</evidence>
<dbReference type="GO" id="GO:0005886">
    <property type="term" value="C:plasma membrane"/>
    <property type="evidence" value="ECO:0007669"/>
    <property type="project" value="TreeGrafter"/>
</dbReference>
<dbReference type="EMBL" id="OV725080">
    <property type="protein sequence ID" value="CAH1400349.1"/>
    <property type="molecule type" value="Genomic_DNA"/>
</dbReference>
<evidence type="ECO:0000313" key="10">
    <source>
        <dbReference type="EMBL" id="CAH1400349.1"/>
    </source>
</evidence>
<keyword evidence="6" id="KW-0472">Membrane</keyword>
<name>A0A9P0HE36_NEZVI</name>
<organism evidence="10 11">
    <name type="scientific">Nezara viridula</name>
    <name type="common">Southern green stink bug</name>
    <name type="synonym">Cimex viridulus</name>
    <dbReference type="NCBI Taxonomy" id="85310"/>
    <lineage>
        <taxon>Eukaryota</taxon>
        <taxon>Metazoa</taxon>
        <taxon>Ecdysozoa</taxon>
        <taxon>Arthropoda</taxon>
        <taxon>Hexapoda</taxon>
        <taxon>Insecta</taxon>
        <taxon>Pterygota</taxon>
        <taxon>Neoptera</taxon>
        <taxon>Paraneoptera</taxon>
        <taxon>Hemiptera</taxon>
        <taxon>Heteroptera</taxon>
        <taxon>Panheteroptera</taxon>
        <taxon>Pentatomomorpha</taxon>
        <taxon>Pentatomoidea</taxon>
        <taxon>Pentatomidae</taxon>
        <taxon>Pentatominae</taxon>
        <taxon>Nezara</taxon>
    </lineage>
</organism>
<dbReference type="PROSITE" id="PS50262">
    <property type="entry name" value="G_PROTEIN_RECEP_F1_2"/>
    <property type="match status" value="1"/>
</dbReference>
<proteinExistence type="inferred from homology"/>
<evidence type="ECO:0000256" key="1">
    <source>
        <dbReference type="ARBA" id="ARBA00004141"/>
    </source>
</evidence>
<protein>
    <recommendedName>
        <fullName evidence="9">G-protein coupled receptors family 1 profile domain-containing protein</fullName>
    </recommendedName>
</protein>
<keyword evidence="11" id="KW-1185">Reference proteome</keyword>
<evidence type="ECO:0000256" key="4">
    <source>
        <dbReference type="ARBA" id="ARBA00022989"/>
    </source>
</evidence>
<accession>A0A9P0HE36</accession>
<dbReference type="PANTHER" id="PTHR24238:SF66">
    <property type="entry name" value="TACHYKININ-LIKE PEPTIDES RECEPTOR 86C"/>
    <property type="match status" value="1"/>
</dbReference>
<dbReference type="InterPro" id="IPR000276">
    <property type="entry name" value="GPCR_Rhodpsn"/>
</dbReference>
<keyword evidence="4" id="KW-1133">Transmembrane helix</keyword>
<dbReference type="OrthoDB" id="5981855at2759"/>
<evidence type="ECO:0000256" key="5">
    <source>
        <dbReference type="ARBA" id="ARBA00023040"/>
    </source>
</evidence>
<dbReference type="PANTHER" id="PTHR24238">
    <property type="entry name" value="G-PROTEIN COUPLED RECEPTOR"/>
    <property type="match status" value="1"/>
</dbReference>
<dbReference type="AlphaFoldDB" id="A0A9P0HE36"/>
<comment type="subcellular location">
    <subcellularLocation>
        <location evidence="1">Membrane</location>
        <topology evidence="1">Multi-pass membrane protein</topology>
    </subcellularLocation>
</comment>
<comment type="similarity">
    <text evidence="2">Belongs to the G-protein coupled receptor 1 family.</text>
</comment>
<evidence type="ECO:0000256" key="7">
    <source>
        <dbReference type="ARBA" id="ARBA00023170"/>
    </source>
</evidence>
<dbReference type="Gene3D" id="1.20.1070.10">
    <property type="entry name" value="Rhodopsin 7-helix transmembrane proteins"/>
    <property type="match status" value="1"/>
</dbReference>
<dbReference type="Proteomes" id="UP001152798">
    <property type="component" value="Chromosome 4"/>
</dbReference>
<dbReference type="SUPFAM" id="SSF81321">
    <property type="entry name" value="Family A G protein-coupled receptor-like"/>
    <property type="match status" value="1"/>
</dbReference>
<feature type="domain" description="G-protein coupled receptors family 1 profile" evidence="9">
    <location>
        <begin position="1"/>
        <end position="71"/>
    </location>
</feature>
<keyword evidence="5" id="KW-0297">G-protein coupled receptor</keyword>
<keyword evidence="3" id="KW-0812">Transmembrane</keyword>
<dbReference type="GO" id="GO:0004995">
    <property type="term" value="F:tachykinin receptor activity"/>
    <property type="evidence" value="ECO:0007669"/>
    <property type="project" value="TreeGrafter"/>
</dbReference>
<evidence type="ECO:0000259" key="9">
    <source>
        <dbReference type="PROSITE" id="PS50262"/>
    </source>
</evidence>